<gene>
    <name evidence="6" type="ORF">C7H19_00170</name>
</gene>
<feature type="transmembrane region" description="Helical" evidence="4">
    <location>
        <begin position="313"/>
        <end position="331"/>
    </location>
</feature>
<protein>
    <recommendedName>
        <fullName evidence="5">J domain-containing protein</fullName>
    </recommendedName>
</protein>
<dbReference type="PANTHER" id="PTHR45188:SF2">
    <property type="entry name" value="DNAJ HOMOLOG SUBFAMILY C MEMBER 7"/>
    <property type="match status" value="1"/>
</dbReference>
<dbReference type="Pfam" id="PF13414">
    <property type="entry name" value="TPR_11"/>
    <property type="match status" value="1"/>
</dbReference>
<evidence type="ECO:0000256" key="4">
    <source>
        <dbReference type="SAM" id="Phobius"/>
    </source>
</evidence>
<dbReference type="Gene3D" id="1.25.40.10">
    <property type="entry name" value="Tetratricopeptide repeat domain"/>
    <property type="match status" value="2"/>
</dbReference>
<evidence type="ECO:0000259" key="5">
    <source>
        <dbReference type="PROSITE" id="PS50076"/>
    </source>
</evidence>
<dbReference type="InterPro" id="IPR011990">
    <property type="entry name" value="TPR-like_helical_dom_sf"/>
</dbReference>
<dbReference type="InterPro" id="IPR036869">
    <property type="entry name" value="J_dom_sf"/>
</dbReference>
<feature type="transmembrane region" description="Helical" evidence="4">
    <location>
        <begin position="250"/>
        <end position="273"/>
    </location>
</feature>
<dbReference type="PROSITE" id="PS00636">
    <property type="entry name" value="DNAJ_1"/>
    <property type="match status" value="1"/>
</dbReference>
<feature type="transmembrane region" description="Helical" evidence="4">
    <location>
        <begin position="280"/>
        <end position="307"/>
    </location>
</feature>
<keyword evidence="7" id="KW-1185">Reference proteome</keyword>
<reference evidence="6 7" key="1">
    <citation type="submission" date="2018-03" db="EMBL/GenBank/DDBJ databases">
        <title>The ancient ancestry and fast evolution of plastids.</title>
        <authorList>
            <person name="Moore K.R."/>
            <person name="Magnabosco C."/>
            <person name="Momper L."/>
            <person name="Gold D.A."/>
            <person name="Bosak T."/>
            <person name="Fournier G.P."/>
        </authorList>
    </citation>
    <scope>NUCLEOTIDE SEQUENCE [LARGE SCALE GENOMIC DNA]</scope>
    <source>
        <strain evidence="6 7">CCALA 016</strain>
    </source>
</reference>
<feature type="transmembrane region" description="Helical" evidence="4">
    <location>
        <begin position="376"/>
        <end position="393"/>
    </location>
</feature>
<dbReference type="PROSITE" id="PS50076">
    <property type="entry name" value="DNAJ_2"/>
    <property type="match status" value="1"/>
</dbReference>
<dbReference type="CDD" id="cd06257">
    <property type="entry name" value="DnaJ"/>
    <property type="match status" value="1"/>
</dbReference>
<dbReference type="SMART" id="SM00271">
    <property type="entry name" value="DnaJ"/>
    <property type="match status" value="1"/>
</dbReference>
<dbReference type="InterPro" id="IPR001623">
    <property type="entry name" value="DnaJ_domain"/>
</dbReference>
<comment type="caution">
    <text evidence="6">The sequence shown here is derived from an EMBL/GenBank/DDBJ whole genome shotgun (WGS) entry which is preliminary data.</text>
</comment>
<dbReference type="Proteomes" id="UP000239001">
    <property type="component" value="Unassembled WGS sequence"/>
</dbReference>
<dbReference type="RefSeq" id="WP_106454865.1">
    <property type="nucleotide sequence ID" value="NZ_PXOH01000001.1"/>
</dbReference>
<evidence type="ECO:0000256" key="2">
    <source>
        <dbReference type="ARBA" id="ARBA00022803"/>
    </source>
</evidence>
<feature type="repeat" description="TPR" evidence="3">
    <location>
        <begin position="190"/>
        <end position="223"/>
    </location>
</feature>
<reference evidence="6 7" key="2">
    <citation type="submission" date="2018-03" db="EMBL/GenBank/DDBJ databases">
        <authorList>
            <person name="Keele B.F."/>
        </authorList>
    </citation>
    <scope>NUCLEOTIDE SEQUENCE [LARGE SCALE GENOMIC DNA]</scope>
    <source>
        <strain evidence="6 7">CCALA 016</strain>
    </source>
</reference>
<dbReference type="PANTHER" id="PTHR45188">
    <property type="entry name" value="DNAJ PROTEIN P58IPK HOMOLOG"/>
    <property type="match status" value="1"/>
</dbReference>
<dbReference type="Pfam" id="PF00226">
    <property type="entry name" value="DnaJ"/>
    <property type="match status" value="1"/>
</dbReference>
<feature type="transmembrane region" description="Helical" evidence="4">
    <location>
        <begin position="343"/>
        <end position="364"/>
    </location>
</feature>
<dbReference type="PROSITE" id="PS50005">
    <property type="entry name" value="TPR"/>
    <property type="match status" value="3"/>
</dbReference>
<dbReference type="SUPFAM" id="SSF48452">
    <property type="entry name" value="TPR-like"/>
    <property type="match status" value="1"/>
</dbReference>
<feature type="domain" description="J" evidence="5">
    <location>
        <begin position="6"/>
        <end position="71"/>
    </location>
</feature>
<dbReference type="AlphaFoldDB" id="A0A2T1M336"/>
<feature type="repeat" description="TPR" evidence="3">
    <location>
        <begin position="156"/>
        <end position="189"/>
    </location>
</feature>
<evidence type="ECO:0000256" key="3">
    <source>
        <dbReference type="PROSITE-ProRule" id="PRU00339"/>
    </source>
</evidence>
<keyword evidence="4" id="KW-0472">Membrane</keyword>
<evidence type="ECO:0000313" key="6">
    <source>
        <dbReference type="EMBL" id="PSF39242.1"/>
    </source>
</evidence>
<evidence type="ECO:0000313" key="7">
    <source>
        <dbReference type="Proteomes" id="UP000239001"/>
    </source>
</evidence>
<keyword evidence="1" id="KW-0677">Repeat</keyword>
<dbReference type="InterPro" id="IPR018253">
    <property type="entry name" value="DnaJ_domain_CS"/>
</dbReference>
<dbReference type="Pfam" id="PF13181">
    <property type="entry name" value="TPR_8"/>
    <property type="match status" value="2"/>
</dbReference>
<evidence type="ECO:0000256" key="1">
    <source>
        <dbReference type="ARBA" id="ARBA00022737"/>
    </source>
</evidence>
<dbReference type="OrthoDB" id="9779889at2"/>
<name>A0A2T1M336_9CHRO</name>
<keyword evidence="4" id="KW-1133">Transmembrane helix</keyword>
<organism evidence="6 7">
    <name type="scientific">Aphanothece hegewaldii CCALA 016</name>
    <dbReference type="NCBI Taxonomy" id="2107694"/>
    <lineage>
        <taxon>Bacteria</taxon>
        <taxon>Bacillati</taxon>
        <taxon>Cyanobacteriota</taxon>
        <taxon>Cyanophyceae</taxon>
        <taxon>Oscillatoriophycideae</taxon>
        <taxon>Chroococcales</taxon>
        <taxon>Aphanothecaceae</taxon>
        <taxon>Aphanothece</taxon>
    </lineage>
</organism>
<dbReference type="InterPro" id="IPR019734">
    <property type="entry name" value="TPR_rpt"/>
</dbReference>
<dbReference type="EMBL" id="PXOH01000001">
    <property type="protein sequence ID" value="PSF39242.1"/>
    <property type="molecule type" value="Genomic_DNA"/>
</dbReference>
<keyword evidence="4" id="KW-0812">Transmembrane</keyword>
<sequence length="427" mass="49955">MANSQNYYEILQVSQNATLQEIKIAFRRLARQYHPDLHPNQPTATEQFKKLYQAYEVLNDPQQRQKYDQEINLQFVQNDLEETNHFNQQDFYHRGIRKTQNKEYESAIEDYNKVIQNNPNFWEVYLKRAEAYYQLFKDNSVLEDCQTVLRLNPNSSQAYYFLGLSRQRLGYTQSAIDAYNKAIKIDNKMPQFYQKRGYAYEELANYSQAINNFKMAISLYRKNREAQNISVIKQKIYDLTQKKQNSKLQWLTNIIDNTFGLFLKFILASWLILKHPQEGLLLAFMSLDKIQALLIGIIYGLIAVWLWTISHKLLLFYEIILGLLPFISISLSSGLGRRLTKSYGYLVGDIFLGGFASLLISLIFYVNLSNNNLPEAILLSLTFILLFYLGYSLKNGYTQISNISSKLNVLFVTCVLSLIIYFLIVWL</sequence>
<keyword evidence="2 3" id="KW-0802">TPR repeat</keyword>
<proteinExistence type="predicted"/>
<feature type="repeat" description="TPR" evidence="3">
    <location>
        <begin position="88"/>
        <end position="121"/>
    </location>
</feature>
<accession>A0A2T1M336</accession>
<dbReference type="SUPFAM" id="SSF46565">
    <property type="entry name" value="Chaperone J-domain"/>
    <property type="match status" value="1"/>
</dbReference>
<dbReference type="SMART" id="SM00028">
    <property type="entry name" value="TPR"/>
    <property type="match status" value="4"/>
</dbReference>
<dbReference type="PRINTS" id="PR00625">
    <property type="entry name" value="JDOMAIN"/>
</dbReference>
<feature type="transmembrane region" description="Helical" evidence="4">
    <location>
        <begin position="405"/>
        <end position="426"/>
    </location>
</feature>
<dbReference type="Gene3D" id="1.10.287.110">
    <property type="entry name" value="DnaJ domain"/>
    <property type="match status" value="1"/>
</dbReference>